<feature type="non-terminal residue" evidence="1">
    <location>
        <position position="52"/>
    </location>
</feature>
<dbReference type="HOGENOM" id="CLU_3092820_0_0_1"/>
<dbReference type="AlphaFoldDB" id="A0A0C2SPP6"/>
<proteinExistence type="predicted"/>
<evidence type="ECO:0000313" key="2">
    <source>
        <dbReference type="Proteomes" id="UP000054549"/>
    </source>
</evidence>
<dbReference type="InParanoid" id="A0A0C2SPP6"/>
<protein>
    <submittedName>
        <fullName evidence="1">Uncharacterized protein</fullName>
    </submittedName>
</protein>
<accession>A0A0C2SPP6</accession>
<organism evidence="1 2">
    <name type="scientific">Amanita muscaria (strain Koide BX008)</name>
    <dbReference type="NCBI Taxonomy" id="946122"/>
    <lineage>
        <taxon>Eukaryota</taxon>
        <taxon>Fungi</taxon>
        <taxon>Dikarya</taxon>
        <taxon>Basidiomycota</taxon>
        <taxon>Agaricomycotina</taxon>
        <taxon>Agaricomycetes</taxon>
        <taxon>Agaricomycetidae</taxon>
        <taxon>Agaricales</taxon>
        <taxon>Pluteineae</taxon>
        <taxon>Amanitaceae</taxon>
        <taxon>Amanita</taxon>
    </lineage>
</organism>
<reference evidence="1 2" key="1">
    <citation type="submission" date="2014-04" db="EMBL/GenBank/DDBJ databases">
        <title>Evolutionary Origins and Diversification of the Mycorrhizal Mutualists.</title>
        <authorList>
            <consortium name="DOE Joint Genome Institute"/>
            <consortium name="Mycorrhizal Genomics Consortium"/>
            <person name="Kohler A."/>
            <person name="Kuo A."/>
            <person name="Nagy L.G."/>
            <person name="Floudas D."/>
            <person name="Copeland A."/>
            <person name="Barry K.W."/>
            <person name="Cichocki N."/>
            <person name="Veneault-Fourrey C."/>
            <person name="LaButti K."/>
            <person name="Lindquist E.A."/>
            <person name="Lipzen A."/>
            <person name="Lundell T."/>
            <person name="Morin E."/>
            <person name="Murat C."/>
            <person name="Riley R."/>
            <person name="Ohm R."/>
            <person name="Sun H."/>
            <person name="Tunlid A."/>
            <person name="Henrissat B."/>
            <person name="Grigoriev I.V."/>
            <person name="Hibbett D.S."/>
            <person name="Martin F."/>
        </authorList>
    </citation>
    <scope>NUCLEOTIDE SEQUENCE [LARGE SCALE GENOMIC DNA]</scope>
    <source>
        <strain evidence="1 2">Koide BX008</strain>
    </source>
</reference>
<dbReference type="Proteomes" id="UP000054549">
    <property type="component" value="Unassembled WGS sequence"/>
</dbReference>
<sequence length="52" mass="5986">MLLCEELLKETEGKTWRPLVVIGYGQAKGDDAPYRTHYKMDGYRLRGLSGRL</sequence>
<keyword evidence="2" id="KW-1185">Reference proteome</keyword>
<dbReference type="EMBL" id="KN818244">
    <property type="protein sequence ID" value="KIL65215.1"/>
    <property type="molecule type" value="Genomic_DNA"/>
</dbReference>
<name>A0A0C2SPP6_AMAMK</name>
<gene>
    <name evidence="1" type="ORF">M378DRAFT_162484</name>
</gene>
<evidence type="ECO:0000313" key="1">
    <source>
        <dbReference type="EMBL" id="KIL65215.1"/>
    </source>
</evidence>